<dbReference type="Gene3D" id="1.10.540.10">
    <property type="entry name" value="Acyl-CoA dehydrogenase/oxidase, N-terminal domain"/>
    <property type="match status" value="1"/>
</dbReference>
<evidence type="ECO:0000259" key="7">
    <source>
        <dbReference type="Pfam" id="PF00441"/>
    </source>
</evidence>
<evidence type="ECO:0000256" key="1">
    <source>
        <dbReference type="ARBA" id="ARBA00001974"/>
    </source>
</evidence>
<dbReference type="InterPro" id="IPR052161">
    <property type="entry name" value="Mycobact_Acyl-CoA_DH"/>
</dbReference>
<dbReference type="InterPro" id="IPR037069">
    <property type="entry name" value="AcylCoA_DH/ox_N_sf"/>
</dbReference>
<dbReference type="GO" id="GO:0016627">
    <property type="term" value="F:oxidoreductase activity, acting on the CH-CH group of donors"/>
    <property type="evidence" value="ECO:0007669"/>
    <property type="project" value="InterPro"/>
</dbReference>
<evidence type="ECO:0000259" key="9">
    <source>
        <dbReference type="Pfam" id="PF02771"/>
    </source>
</evidence>
<dbReference type="InterPro" id="IPR036250">
    <property type="entry name" value="AcylCo_DH-like_C"/>
</dbReference>
<dbReference type="InterPro" id="IPR009075">
    <property type="entry name" value="AcylCo_DH/oxidase_C"/>
</dbReference>
<evidence type="ECO:0000259" key="8">
    <source>
        <dbReference type="Pfam" id="PF02770"/>
    </source>
</evidence>
<reference evidence="10" key="1">
    <citation type="journal article" date="2020" name="mSystems">
        <title>Genome- and Community-Level Interaction Insights into Carbon Utilization and Element Cycling Functions of Hydrothermarchaeota in Hydrothermal Sediment.</title>
        <authorList>
            <person name="Zhou Z."/>
            <person name="Liu Y."/>
            <person name="Xu W."/>
            <person name="Pan J."/>
            <person name="Luo Z.H."/>
            <person name="Li M."/>
        </authorList>
    </citation>
    <scope>NUCLEOTIDE SEQUENCE [LARGE SCALE GENOMIC DNA]</scope>
    <source>
        <strain evidence="10">HyVt-538</strain>
    </source>
</reference>
<protein>
    <submittedName>
        <fullName evidence="10">Acyl-CoA dehydrogenase</fullName>
    </submittedName>
</protein>
<sequence>MTGSDPAKPSPSELQEFAQEADAWFAENTPKDVGFMLPLTFMEVGTDEQFDFLRAWQRKVYEAGFLGAHWPKAYGGGGLHPAFQDIAHKAMLRHDAPITLNAIGLNWAGPLLLEMGSEAQKKKYLKGILNAEDIWCQGFSEPDNGSDLGGLKLTARRDGADYVLNGCKIWTTLGAYAKYMILLARTDPDPAKRHAGLSFMIAPMKADGVSVRKIKKITGEHGFTQTFFDNARAPVSGLIGAEGQGWRVAMRTLEYERGVRAGAAGGIIMKTPDMTAILDLARRARLAGRPAIEDAVIRDRLVDILIDLEAQQLNVKRAQIPGLAQDYPGGLMLMNKLVFSESAREISAFAMELLGQDGAWYVGEPHAPDNGHWARSYLNAFSATIGGGTSEIQHNILAEHVLGLPKDNPKLRHGKGGRP</sequence>
<keyword evidence="4 6" id="KW-0274">FAD</keyword>
<dbReference type="Gene3D" id="1.20.140.10">
    <property type="entry name" value="Butyryl-CoA Dehydrogenase, subunit A, domain 3"/>
    <property type="match status" value="1"/>
</dbReference>
<proteinExistence type="inferred from homology"/>
<dbReference type="PANTHER" id="PTHR43292:SF4">
    <property type="entry name" value="ACYL-COA DEHYDROGENASE FADE34"/>
    <property type="match status" value="1"/>
</dbReference>
<dbReference type="Pfam" id="PF00441">
    <property type="entry name" value="Acyl-CoA_dh_1"/>
    <property type="match status" value="1"/>
</dbReference>
<feature type="domain" description="Acyl-CoA oxidase/dehydrogenase middle" evidence="8">
    <location>
        <begin position="136"/>
        <end position="229"/>
    </location>
</feature>
<evidence type="ECO:0000256" key="3">
    <source>
        <dbReference type="ARBA" id="ARBA00022630"/>
    </source>
</evidence>
<dbReference type="InterPro" id="IPR046373">
    <property type="entry name" value="Acyl-CoA_Oxase/DH_mid-dom_sf"/>
</dbReference>
<dbReference type="InterPro" id="IPR006091">
    <property type="entry name" value="Acyl-CoA_Oxase/DH_mid-dom"/>
</dbReference>
<dbReference type="EMBL" id="DROP01000120">
    <property type="protein sequence ID" value="HHI88657.1"/>
    <property type="molecule type" value="Genomic_DNA"/>
</dbReference>
<dbReference type="PANTHER" id="PTHR43292">
    <property type="entry name" value="ACYL-COA DEHYDROGENASE"/>
    <property type="match status" value="1"/>
</dbReference>
<evidence type="ECO:0000313" key="10">
    <source>
        <dbReference type="EMBL" id="HHI88657.1"/>
    </source>
</evidence>
<dbReference type="AlphaFoldDB" id="A0A7V5NWS2"/>
<name>A0A7V5NWS2_9PROT</name>
<dbReference type="SUPFAM" id="SSF47203">
    <property type="entry name" value="Acyl-CoA dehydrogenase C-terminal domain-like"/>
    <property type="match status" value="1"/>
</dbReference>
<dbReference type="Gene3D" id="2.40.110.10">
    <property type="entry name" value="Butyryl-CoA Dehydrogenase, subunit A, domain 2"/>
    <property type="match status" value="1"/>
</dbReference>
<dbReference type="GO" id="GO:0005886">
    <property type="term" value="C:plasma membrane"/>
    <property type="evidence" value="ECO:0007669"/>
    <property type="project" value="TreeGrafter"/>
</dbReference>
<feature type="domain" description="Acyl-CoA dehydrogenase/oxidase C-terminal" evidence="7">
    <location>
        <begin position="243"/>
        <end position="402"/>
    </location>
</feature>
<evidence type="ECO:0000256" key="6">
    <source>
        <dbReference type="RuleBase" id="RU362125"/>
    </source>
</evidence>
<dbReference type="InterPro" id="IPR009100">
    <property type="entry name" value="AcylCoA_DH/oxidase_NM_dom_sf"/>
</dbReference>
<evidence type="ECO:0000256" key="5">
    <source>
        <dbReference type="ARBA" id="ARBA00023002"/>
    </source>
</evidence>
<evidence type="ECO:0000256" key="2">
    <source>
        <dbReference type="ARBA" id="ARBA00009347"/>
    </source>
</evidence>
<organism evidence="10">
    <name type="scientific">Hellea balneolensis</name>
    <dbReference type="NCBI Taxonomy" id="287478"/>
    <lineage>
        <taxon>Bacteria</taxon>
        <taxon>Pseudomonadati</taxon>
        <taxon>Pseudomonadota</taxon>
        <taxon>Alphaproteobacteria</taxon>
        <taxon>Maricaulales</taxon>
        <taxon>Robiginitomaculaceae</taxon>
        <taxon>Hellea</taxon>
    </lineage>
</organism>
<gene>
    <name evidence="10" type="ORF">ENK01_01770</name>
</gene>
<dbReference type="InterPro" id="IPR013786">
    <property type="entry name" value="AcylCoA_DH/ox_N"/>
</dbReference>
<dbReference type="Proteomes" id="UP000885806">
    <property type="component" value="Unassembled WGS sequence"/>
</dbReference>
<comment type="similarity">
    <text evidence="2 6">Belongs to the acyl-CoA dehydrogenase family.</text>
</comment>
<comment type="cofactor">
    <cofactor evidence="1 6">
        <name>FAD</name>
        <dbReference type="ChEBI" id="CHEBI:57692"/>
    </cofactor>
</comment>
<feature type="domain" description="Acyl-CoA dehydrogenase/oxidase N-terminal" evidence="9">
    <location>
        <begin position="47"/>
        <end position="131"/>
    </location>
</feature>
<dbReference type="Pfam" id="PF02770">
    <property type="entry name" value="Acyl-CoA_dh_M"/>
    <property type="match status" value="1"/>
</dbReference>
<keyword evidence="3 6" id="KW-0285">Flavoprotein</keyword>
<dbReference type="SUPFAM" id="SSF56645">
    <property type="entry name" value="Acyl-CoA dehydrogenase NM domain-like"/>
    <property type="match status" value="1"/>
</dbReference>
<accession>A0A7V5NWS2</accession>
<keyword evidence="5 6" id="KW-0560">Oxidoreductase</keyword>
<dbReference type="Pfam" id="PF02771">
    <property type="entry name" value="Acyl-CoA_dh_N"/>
    <property type="match status" value="1"/>
</dbReference>
<dbReference type="GO" id="GO:0050660">
    <property type="term" value="F:flavin adenine dinucleotide binding"/>
    <property type="evidence" value="ECO:0007669"/>
    <property type="project" value="InterPro"/>
</dbReference>
<comment type="caution">
    <text evidence="10">The sequence shown here is derived from an EMBL/GenBank/DDBJ whole genome shotgun (WGS) entry which is preliminary data.</text>
</comment>
<evidence type="ECO:0000256" key="4">
    <source>
        <dbReference type="ARBA" id="ARBA00022827"/>
    </source>
</evidence>